<dbReference type="RefSeq" id="WP_228981881.1">
    <property type="nucleotide sequence ID" value="NZ_CAJQYY010000028.1"/>
</dbReference>
<dbReference type="EC" id="6.1.1.-" evidence="7"/>
<feature type="binding site" evidence="7">
    <location>
        <position position="113"/>
    </location>
    <ligand>
        <name>Zn(2+)</name>
        <dbReference type="ChEBI" id="CHEBI:29105"/>
    </ligand>
</feature>
<keyword evidence="5 7" id="KW-0067">ATP-binding</keyword>
<feature type="binding site" evidence="7">
    <location>
        <position position="255"/>
    </location>
    <ligand>
        <name>ATP</name>
        <dbReference type="ChEBI" id="CHEBI:30616"/>
    </ligand>
</feature>
<dbReference type="PANTHER" id="PTHR43311:SF1">
    <property type="entry name" value="GLUTAMYL-Q TRNA(ASP) SYNTHETASE"/>
    <property type="match status" value="1"/>
</dbReference>
<evidence type="ECO:0000256" key="5">
    <source>
        <dbReference type="ARBA" id="ARBA00022840"/>
    </source>
</evidence>
<dbReference type="EMBL" id="CAJQYY010000028">
    <property type="protein sequence ID" value="CAG4915720.1"/>
    <property type="molecule type" value="Genomic_DNA"/>
</dbReference>
<keyword evidence="1 7" id="KW-0436">Ligase</keyword>
<dbReference type="InterPro" id="IPR022380">
    <property type="entry name" value="Glu-Q_tRNA(Asp)_Synthase"/>
</dbReference>
<comment type="similarity">
    <text evidence="7">Belongs to the class-I aminoacyl-tRNA synthetase family. GluQ subfamily.</text>
</comment>
<evidence type="ECO:0000256" key="2">
    <source>
        <dbReference type="ARBA" id="ARBA00022723"/>
    </source>
</evidence>
<dbReference type="HAMAP" id="MF_01428">
    <property type="entry name" value="Glu_Q_tRNA_synth"/>
    <property type="match status" value="1"/>
</dbReference>
<feature type="domain" description="Glutamyl/glutaminyl-tRNA synthetase class Ib catalytic" evidence="10">
    <location>
        <begin position="19"/>
        <end position="262"/>
    </location>
</feature>
<evidence type="ECO:0000313" key="11">
    <source>
        <dbReference type="EMBL" id="CAG4915720.1"/>
    </source>
</evidence>
<reference evidence="11 12" key="1">
    <citation type="submission" date="2021-04" db="EMBL/GenBank/DDBJ databases">
        <authorList>
            <person name="Vanwijnsberghe S."/>
        </authorList>
    </citation>
    <scope>NUCLEOTIDE SEQUENCE [LARGE SCALE GENOMIC DNA]</scope>
    <source>
        <strain evidence="11 12">LMG 32171</strain>
    </source>
</reference>
<dbReference type="GO" id="GO:0016874">
    <property type="term" value="F:ligase activity"/>
    <property type="evidence" value="ECO:0007669"/>
    <property type="project" value="UniProtKB-KW"/>
</dbReference>
<dbReference type="NCBIfam" id="NF004313">
    <property type="entry name" value="PRK05710.1-2"/>
    <property type="match status" value="1"/>
</dbReference>
<keyword evidence="8" id="KW-0648">Protein biosynthesis</keyword>
<keyword evidence="6 7" id="KW-0030">Aminoacyl-tRNA synthetase</keyword>
<feature type="binding site" evidence="7">
    <location>
        <position position="196"/>
    </location>
    <ligand>
        <name>L-glutamate</name>
        <dbReference type="ChEBI" id="CHEBI:29985"/>
    </ligand>
</feature>
<dbReference type="InterPro" id="IPR000924">
    <property type="entry name" value="Glu/Gln-tRNA-synth"/>
</dbReference>
<feature type="binding site" evidence="7">
    <location>
        <position position="140"/>
    </location>
    <ligand>
        <name>Zn(2+)</name>
        <dbReference type="ChEBI" id="CHEBI:29105"/>
    </ligand>
</feature>
<organism evidence="11 12">
    <name type="scientific">Paraburkholderia gardini</name>
    <dbReference type="NCBI Taxonomy" id="2823469"/>
    <lineage>
        <taxon>Bacteria</taxon>
        <taxon>Pseudomonadati</taxon>
        <taxon>Pseudomonadota</taxon>
        <taxon>Betaproteobacteria</taxon>
        <taxon>Burkholderiales</taxon>
        <taxon>Burkholderiaceae</taxon>
        <taxon>Paraburkholderia</taxon>
    </lineage>
</organism>
<evidence type="ECO:0000256" key="8">
    <source>
        <dbReference type="RuleBase" id="RU363037"/>
    </source>
</evidence>
<dbReference type="Pfam" id="PF00749">
    <property type="entry name" value="tRNA-synt_1c"/>
    <property type="match status" value="1"/>
</dbReference>
<dbReference type="InterPro" id="IPR049940">
    <property type="entry name" value="GluQ/Sye"/>
</dbReference>
<protein>
    <recommendedName>
        <fullName evidence="7">Glutamyl-Q tRNA(Asp) synthetase</fullName>
        <shortName evidence="7">Glu-Q-RSs</shortName>
        <ecNumber evidence="7">6.1.1.-</ecNumber>
    </recommendedName>
</protein>
<keyword evidence="4 7" id="KW-0862">Zinc</keyword>
<evidence type="ECO:0000259" key="10">
    <source>
        <dbReference type="Pfam" id="PF00749"/>
    </source>
</evidence>
<accession>A0ABM8U8F2</accession>
<evidence type="ECO:0000256" key="4">
    <source>
        <dbReference type="ARBA" id="ARBA00022833"/>
    </source>
</evidence>
<gene>
    <name evidence="7 11" type="primary">gluQ</name>
    <name evidence="11" type="ORF">R54767_04226</name>
</gene>
<dbReference type="SUPFAM" id="SSF52374">
    <property type="entry name" value="Nucleotidylyl transferase"/>
    <property type="match status" value="1"/>
</dbReference>
<feature type="short sequence motif" description="'KMSKS' region" evidence="7">
    <location>
        <begin position="252"/>
        <end position="256"/>
    </location>
</feature>
<evidence type="ECO:0000256" key="1">
    <source>
        <dbReference type="ARBA" id="ARBA00022598"/>
    </source>
</evidence>
<feature type="binding site" evidence="7">
    <location>
        <position position="214"/>
    </location>
    <ligand>
        <name>L-glutamate</name>
        <dbReference type="ChEBI" id="CHEBI:29985"/>
    </ligand>
</feature>
<feature type="binding site" evidence="7">
    <location>
        <position position="57"/>
    </location>
    <ligand>
        <name>L-glutamate</name>
        <dbReference type="ChEBI" id="CHEBI:29985"/>
    </ligand>
</feature>
<sequence length="315" mass="33954">MTAPAEAPATGTGAPPACRGRFAPSPTGPLHFGSLVSALASWLDARAHGGTWLVRIEDVDAPRTVPGAAQDILATLARFGMHADEPPVWQSERSERYQQVFAQLEDGGFVYPCGCTRREIADSLLHAHARHTTLAYPGTCRDGLHGKPARAWRLRVPDGDAAIITFNDAWQGLQTQNLATEVGDFVLKRADGQWAYQLAVVTDDADAGITHVVRGADLLDSTARQIYLQRCMGAATPSYLHVPVVTNELGEKLSKQTGAIALDTDNPLAALHAAAAHLGLDMGNNVRSESLGTFYRNATRAWSERLAQLETREQT</sequence>
<dbReference type="NCBIfam" id="TIGR03838">
    <property type="entry name" value="queuosine_YadB"/>
    <property type="match status" value="1"/>
</dbReference>
<feature type="binding site" evidence="7">
    <location>
        <position position="115"/>
    </location>
    <ligand>
        <name>Zn(2+)</name>
        <dbReference type="ChEBI" id="CHEBI:29105"/>
    </ligand>
</feature>
<dbReference type="InterPro" id="IPR020058">
    <property type="entry name" value="Glu/Gln-tRNA-synth_Ib_cat-dom"/>
</dbReference>
<dbReference type="InterPro" id="IPR014729">
    <property type="entry name" value="Rossmann-like_a/b/a_fold"/>
</dbReference>
<evidence type="ECO:0000256" key="3">
    <source>
        <dbReference type="ARBA" id="ARBA00022741"/>
    </source>
</evidence>
<dbReference type="PRINTS" id="PR00987">
    <property type="entry name" value="TRNASYNTHGLU"/>
</dbReference>
<dbReference type="PANTHER" id="PTHR43311">
    <property type="entry name" value="GLUTAMATE--TRNA LIGASE"/>
    <property type="match status" value="1"/>
</dbReference>
<feature type="compositionally biased region" description="Low complexity" evidence="9">
    <location>
        <begin position="1"/>
        <end position="17"/>
    </location>
</feature>
<name>A0ABM8U8F2_9BURK</name>
<proteinExistence type="inferred from homology"/>
<evidence type="ECO:0000256" key="9">
    <source>
        <dbReference type="SAM" id="MobiDB-lite"/>
    </source>
</evidence>
<evidence type="ECO:0000256" key="7">
    <source>
        <dbReference type="HAMAP-Rule" id="MF_01428"/>
    </source>
</evidence>
<dbReference type="NCBIfam" id="NF004314">
    <property type="entry name" value="PRK05710.1-3"/>
    <property type="match status" value="1"/>
</dbReference>
<evidence type="ECO:0000256" key="6">
    <source>
        <dbReference type="ARBA" id="ARBA00023146"/>
    </source>
</evidence>
<feature type="binding site" evidence="7">
    <location>
        <position position="136"/>
    </location>
    <ligand>
        <name>Zn(2+)</name>
        <dbReference type="ChEBI" id="CHEBI:29105"/>
    </ligand>
</feature>
<feature type="binding site" evidence="7">
    <location>
        <begin position="21"/>
        <end position="25"/>
    </location>
    <ligand>
        <name>L-glutamate</name>
        <dbReference type="ChEBI" id="CHEBI:29985"/>
    </ligand>
</feature>
<dbReference type="Gene3D" id="3.40.50.620">
    <property type="entry name" value="HUPs"/>
    <property type="match status" value="1"/>
</dbReference>
<comment type="function">
    <text evidence="7">Catalyzes the tRNA-independent activation of glutamate in presence of ATP and the subsequent transfer of glutamate onto a tRNA(Asp). Glutamate is transferred on the 2-amino-5-(4,5-dihydroxy-2-cyclopenten-1-yl) moiety of the queuosine in the wobble position of the QUC anticodon.</text>
</comment>
<keyword evidence="12" id="KW-1185">Reference proteome</keyword>
<comment type="cofactor">
    <cofactor evidence="7">
        <name>Zn(2+)</name>
        <dbReference type="ChEBI" id="CHEBI:29105"/>
    </cofactor>
    <text evidence="7">Binds 1 zinc ion per subunit.</text>
</comment>
<feature type="short sequence motif" description="'HIGH' region" evidence="7">
    <location>
        <begin position="24"/>
        <end position="34"/>
    </location>
</feature>
<evidence type="ECO:0000313" key="12">
    <source>
        <dbReference type="Proteomes" id="UP000789752"/>
    </source>
</evidence>
<comment type="caution">
    <text evidence="11">The sequence shown here is derived from an EMBL/GenBank/DDBJ whole genome shotgun (WGS) entry which is preliminary data.</text>
</comment>
<dbReference type="Proteomes" id="UP000789752">
    <property type="component" value="Unassembled WGS sequence"/>
</dbReference>
<feature type="region of interest" description="Disordered" evidence="9">
    <location>
        <begin position="1"/>
        <end position="22"/>
    </location>
</feature>
<keyword evidence="3 7" id="KW-0547">Nucleotide-binding</keyword>
<keyword evidence="2 7" id="KW-0479">Metal-binding</keyword>